<sequence length="223" mass="25238">MNQLDEPRSSSKSGVSADELRRLFGQIFKQRVPDPPSDVKYKYDYMATIRRNGMSFKERADRFYEDKNPPPVPPVPESMQKVAALKVIKTSETVATHAKRDLSMSGHNASSCKPCRQIFDGNGSFVQPLTKLEKGLHYSHWDRRLLERSARSCPLCLLLDRAVGTPVTGNELLPAHYEIVQFLLAENVYGIRFSFYAMMLDGEECVPVITAQALITIEPTERE</sequence>
<protein>
    <submittedName>
        <fullName evidence="1">Uncharacterized protein</fullName>
    </submittedName>
</protein>
<evidence type="ECO:0000313" key="2">
    <source>
        <dbReference type="Proteomes" id="UP001161017"/>
    </source>
</evidence>
<proteinExistence type="predicted"/>
<organism evidence="1 2">
    <name type="scientific">Ramalina farinacea</name>
    <dbReference type="NCBI Taxonomy" id="258253"/>
    <lineage>
        <taxon>Eukaryota</taxon>
        <taxon>Fungi</taxon>
        <taxon>Dikarya</taxon>
        <taxon>Ascomycota</taxon>
        <taxon>Pezizomycotina</taxon>
        <taxon>Lecanoromycetes</taxon>
        <taxon>OSLEUM clade</taxon>
        <taxon>Lecanoromycetidae</taxon>
        <taxon>Lecanorales</taxon>
        <taxon>Lecanorineae</taxon>
        <taxon>Ramalinaceae</taxon>
        <taxon>Ramalina</taxon>
    </lineage>
</organism>
<accession>A0AA43TWS5</accession>
<evidence type="ECO:0000313" key="1">
    <source>
        <dbReference type="EMBL" id="MDI1490754.1"/>
    </source>
</evidence>
<keyword evidence="2" id="KW-1185">Reference proteome</keyword>
<name>A0AA43TWS5_9LECA</name>
<comment type="caution">
    <text evidence="1">The sequence shown here is derived from an EMBL/GenBank/DDBJ whole genome shotgun (WGS) entry which is preliminary data.</text>
</comment>
<dbReference type="EMBL" id="JAPUFD010000012">
    <property type="protein sequence ID" value="MDI1490754.1"/>
    <property type="molecule type" value="Genomic_DNA"/>
</dbReference>
<dbReference type="AlphaFoldDB" id="A0AA43TWS5"/>
<gene>
    <name evidence="1" type="ORF">OHK93_001958</name>
</gene>
<reference evidence="1" key="1">
    <citation type="journal article" date="2023" name="Genome Biol. Evol.">
        <title>First Whole Genome Sequence and Flow Cytometry Genome Size Data for the Lichen-Forming Fungus Ramalina farinacea (Ascomycota).</title>
        <authorList>
            <person name="Llewellyn T."/>
            <person name="Mian S."/>
            <person name="Hill R."/>
            <person name="Leitch I.J."/>
            <person name="Gaya E."/>
        </authorList>
    </citation>
    <scope>NUCLEOTIDE SEQUENCE</scope>
    <source>
        <strain evidence="1">LIQ254RAFAR</strain>
    </source>
</reference>
<dbReference type="Proteomes" id="UP001161017">
    <property type="component" value="Unassembled WGS sequence"/>
</dbReference>